<dbReference type="Proteomes" id="UP000315349">
    <property type="component" value="Chromosome"/>
</dbReference>
<reference evidence="1 2" key="1">
    <citation type="submission" date="2019-02" db="EMBL/GenBank/DDBJ databases">
        <title>Deep-cultivation of Planctomycetes and their phenomic and genomic characterization uncovers novel biology.</title>
        <authorList>
            <person name="Wiegand S."/>
            <person name="Jogler M."/>
            <person name="Boedeker C."/>
            <person name="Pinto D."/>
            <person name="Vollmers J."/>
            <person name="Rivas-Marin E."/>
            <person name="Kohn T."/>
            <person name="Peeters S.H."/>
            <person name="Heuer A."/>
            <person name="Rast P."/>
            <person name="Oberbeckmann S."/>
            <person name="Bunk B."/>
            <person name="Jeske O."/>
            <person name="Meyerdierks A."/>
            <person name="Storesund J.E."/>
            <person name="Kallscheuer N."/>
            <person name="Luecker S."/>
            <person name="Lage O.M."/>
            <person name="Pohl T."/>
            <person name="Merkel B.J."/>
            <person name="Hornburger P."/>
            <person name="Mueller R.-W."/>
            <person name="Bruemmer F."/>
            <person name="Labrenz M."/>
            <person name="Spormann A.M."/>
            <person name="Op den Camp H."/>
            <person name="Overmann J."/>
            <person name="Amann R."/>
            <person name="Jetten M.S.M."/>
            <person name="Mascher T."/>
            <person name="Medema M.H."/>
            <person name="Devos D.P."/>
            <person name="Kaster A.-K."/>
            <person name="Ovreas L."/>
            <person name="Rohde M."/>
            <person name="Galperin M.Y."/>
            <person name="Jogler C."/>
        </authorList>
    </citation>
    <scope>NUCLEOTIDE SEQUENCE [LARGE SCALE GENOMIC DNA]</scope>
    <source>
        <strain evidence="1 2">Spb1</strain>
    </source>
</reference>
<dbReference type="EMBL" id="CP036299">
    <property type="protein sequence ID" value="QDV28853.1"/>
    <property type="molecule type" value="Genomic_DNA"/>
</dbReference>
<proteinExistence type="predicted"/>
<accession>A0A518GJS4</accession>
<dbReference type="AlphaFoldDB" id="A0A518GJS4"/>
<evidence type="ECO:0000313" key="2">
    <source>
        <dbReference type="Proteomes" id="UP000315349"/>
    </source>
</evidence>
<name>A0A518GJS4_9PLAN</name>
<sequence length="172" mass="18855">MFAPEELWENFLAVSLLSSDSQSSDKPCQRASQIGELCERARIIASQDSTQAELMEAWMATFLARAAWLYSKGGDNKQSACRYRESLAIVNSAEVRANYVELLCEMNDFTLACIECNKVDMSLVTGELASTARQLLTLLVNYPALALAVSEQTLRACLAASSRDGSIIVSLK</sequence>
<gene>
    <name evidence="1" type="ORF">Spb1_07190</name>
</gene>
<keyword evidence="2" id="KW-1185">Reference proteome</keyword>
<evidence type="ECO:0008006" key="3">
    <source>
        <dbReference type="Google" id="ProtNLM"/>
    </source>
</evidence>
<protein>
    <recommendedName>
        <fullName evidence="3">Tetratricopeptide repeat protein</fullName>
    </recommendedName>
</protein>
<evidence type="ECO:0000313" key="1">
    <source>
        <dbReference type="EMBL" id="QDV28853.1"/>
    </source>
</evidence>
<organism evidence="1 2">
    <name type="scientific">Planctopirus ephydatiae</name>
    <dbReference type="NCBI Taxonomy" id="2528019"/>
    <lineage>
        <taxon>Bacteria</taxon>
        <taxon>Pseudomonadati</taxon>
        <taxon>Planctomycetota</taxon>
        <taxon>Planctomycetia</taxon>
        <taxon>Planctomycetales</taxon>
        <taxon>Planctomycetaceae</taxon>
        <taxon>Planctopirus</taxon>
    </lineage>
</organism>
<dbReference type="OrthoDB" id="9868373at2"/>
<dbReference type="RefSeq" id="WP_145295874.1">
    <property type="nucleotide sequence ID" value="NZ_CP036299.1"/>
</dbReference>
<dbReference type="KEGG" id="peh:Spb1_07190"/>